<dbReference type="AlphaFoldDB" id="A0AAP0P0A6"/>
<keyword evidence="1" id="KW-1133">Transmembrane helix</keyword>
<feature type="transmembrane region" description="Helical" evidence="1">
    <location>
        <begin position="12"/>
        <end position="30"/>
    </location>
</feature>
<reference evidence="2 3" key="1">
    <citation type="submission" date="2024-01" db="EMBL/GenBank/DDBJ databases">
        <title>Genome assemblies of Stephania.</title>
        <authorList>
            <person name="Yang L."/>
        </authorList>
    </citation>
    <scope>NUCLEOTIDE SEQUENCE [LARGE SCALE GENOMIC DNA]</scope>
    <source>
        <strain evidence="2">JXDWG</strain>
        <tissue evidence="2">Leaf</tissue>
    </source>
</reference>
<evidence type="ECO:0000313" key="2">
    <source>
        <dbReference type="EMBL" id="KAK9125513.1"/>
    </source>
</evidence>
<keyword evidence="1" id="KW-0812">Transmembrane</keyword>
<comment type="caution">
    <text evidence="2">The sequence shown here is derived from an EMBL/GenBank/DDBJ whole genome shotgun (WGS) entry which is preliminary data.</text>
</comment>
<evidence type="ECO:0000313" key="3">
    <source>
        <dbReference type="Proteomes" id="UP001419268"/>
    </source>
</evidence>
<protein>
    <submittedName>
        <fullName evidence="2">Uncharacterized protein</fullName>
    </submittedName>
</protein>
<sequence length="100" mass="11514">MSVATSIQTYFSFSFLFFMSIQTYLILAIVRWHLSLEQVGNTAINCNIEDLKTTWNEARGICSKYVKAGKMLCKALQPTLSLFGVLLEDKEEQIRLEDLW</sequence>
<accession>A0AAP0P0A6</accession>
<keyword evidence="3" id="KW-1185">Reference proteome</keyword>
<evidence type="ECO:0000256" key="1">
    <source>
        <dbReference type="SAM" id="Phobius"/>
    </source>
</evidence>
<keyword evidence="1" id="KW-0472">Membrane</keyword>
<organism evidence="2 3">
    <name type="scientific">Stephania cephalantha</name>
    <dbReference type="NCBI Taxonomy" id="152367"/>
    <lineage>
        <taxon>Eukaryota</taxon>
        <taxon>Viridiplantae</taxon>
        <taxon>Streptophyta</taxon>
        <taxon>Embryophyta</taxon>
        <taxon>Tracheophyta</taxon>
        <taxon>Spermatophyta</taxon>
        <taxon>Magnoliopsida</taxon>
        <taxon>Ranunculales</taxon>
        <taxon>Menispermaceae</taxon>
        <taxon>Menispermoideae</taxon>
        <taxon>Cissampelideae</taxon>
        <taxon>Stephania</taxon>
    </lineage>
</organism>
<dbReference type="Proteomes" id="UP001419268">
    <property type="component" value="Unassembled WGS sequence"/>
</dbReference>
<proteinExistence type="predicted"/>
<dbReference type="EMBL" id="JBBNAG010000006">
    <property type="protein sequence ID" value="KAK9125513.1"/>
    <property type="molecule type" value="Genomic_DNA"/>
</dbReference>
<name>A0AAP0P0A6_9MAGN</name>
<gene>
    <name evidence="2" type="ORF">Scep_014359</name>
</gene>